<organism evidence="3 4">
    <name type="scientific">Alternaria arborescens</name>
    <dbReference type="NCBI Taxonomy" id="156630"/>
    <lineage>
        <taxon>Eukaryota</taxon>
        <taxon>Fungi</taxon>
        <taxon>Dikarya</taxon>
        <taxon>Ascomycota</taxon>
        <taxon>Pezizomycotina</taxon>
        <taxon>Dothideomycetes</taxon>
        <taxon>Pleosporomycetidae</taxon>
        <taxon>Pleosporales</taxon>
        <taxon>Pleosporineae</taxon>
        <taxon>Pleosporaceae</taxon>
        <taxon>Alternaria</taxon>
        <taxon>Alternaria sect. Alternaria</taxon>
    </lineage>
</organism>
<feature type="region of interest" description="Disordered" evidence="1">
    <location>
        <begin position="310"/>
        <end position="334"/>
    </location>
</feature>
<proteinExistence type="predicted"/>
<dbReference type="AlphaFoldDB" id="A0A4Q4SR87"/>
<name>A0A4Q4SR87_9PLEO</name>
<dbReference type="OrthoDB" id="442087at2759"/>
<dbReference type="Pfam" id="PF00226">
    <property type="entry name" value="DnaJ"/>
    <property type="match status" value="1"/>
</dbReference>
<feature type="compositionally biased region" description="Basic and acidic residues" evidence="1">
    <location>
        <begin position="312"/>
        <end position="330"/>
    </location>
</feature>
<feature type="region of interest" description="Disordered" evidence="1">
    <location>
        <begin position="257"/>
        <end position="291"/>
    </location>
</feature>
<feature type="compositionally biased region" description="Basic and acidic residues" evidence="1">
    <location>
        <begin position="110"/>
        <end position="119"/>
    </location>
</feature>
<dbReference type="Gene3D" id="1.10.287.110">
    <property type="entry name" value="DnaJ domain"/>
    <property type="match status" value="1"/>
</dbReference>
<accession>A0A4Q4SR87</accession>
<sequence>MAPTAPAHDYYVTLEVLPTAPHDEIKTSYRRLARLHHPDKNIGCQHATAKTQLINAAWEILGDVDKRVEYDRSRPQPKAPSSGSQSGPQPTSTQQPRYQASPRPDTTAQDEARAQAESDRKRREWLEFERYQMEQIRRSRNIVKPLVAEIDRLNAIIDENRTRLANDVPYAWNVFAFLSKRLSDQEKSEIRLASINADNAIRIKQIPLNKATAQLNQLCDQLAQRRVQEEKRIAAEKAHKANMERLARERAYEALRQEQARQQAERNKAAQEAAERFRQQQAEQARESAERARKERAAWEAILKACQEEEAQERLRKQEADKERTRRSNERNVITSVRIAPDHYSSLQSNVPAATL</sequence>
<comment type="caution">
    <text evidence="3">The sequence shown here is derived from an EMBL/GenBank/DDBJ whole genome shotgun (WGS) entry which is preliminary data.</text>
</comment>
<evidence type="ECO:0000313" key="3">
    <source>
        <dbReference type="EMBL" id="RYO73490.1"/>
    </source>
</evidence>
<dbReference type="InterPro" id="IPR036869">
    <property type="entry name" value="J_dom_sf"/>
</dbReference>
<feature type="region of interest" description="Disordered" evidence="1">
    <location>
        <begin position="71"/>
        <end position="119"/>
    </location>
</feature>
<keyword evidence="4" id="KW-1185">Reference proteome</keyword>
<evidence type="ECO:0000259" key="2">
    <source>
        <dbReference type="PROSITE" id="PS50076"/>
    </source>
</evidence>
<dbReference type="CDD" id="cd06257">
    <property type="entry name" value="DnaJ"/>
    <property type="match status" value="1"/>
</dbReference>
<protein>
    <recommendedName>
        <fullName evidence="2">J domain-containing protein</fullName>
    </recommendedName>
</protein>
<evidence type="ECO:0000313" key="4">
    <source>
        <dbReference type="Proteomes" id="UP000293823"/>
    </source>
</evidence>
<evidence type="ECO:0000256" key="1">
    <source>
        <dbReference type="SAM" id="MobiDB-lite"/>
    </source>
</evidence>
<dbReference type="EMBL" id="PEJP01000001">
    <property type="protein sequence ID" value="RYO73490.1"/>
    <property type="molecule type" value="Genomic_DNA"/>
</dbReference>
<dbReference type="Proteomes" id="UP000293823">
    <property type="component" value="Unassembled WGS sequence"/>
</dbReference>
<reference evidence="4" key="1">
    <citation type="journal article" date="2019" name="bioRxiv">
        <title>Genomics, evolutionary history and diagnostics of the Alternaria alternata species group including apple and Asian pear pathotypes.</title>
        <authorList>
            <person name="Armitage A.D."/>
            <person name="Cockerton H.M."/>
            <person name="Sreenivasaprasad S."/>
            <person name="Woodhall J.W."/>
            <person name="Lane C.R."/>
            <person name="Harrison R.J."/>
            <person name="Clarkson J.P."/>
        </authorList>
    </citation>
    <scope>NUCLEOTIDE SEQUENCE [LARGE SCALE GENOMIC DNA]</scope>
    <source>
        <strain evidence="4">RGR 97.0016</strain>
    </source>
</reference>
<dbReference type="PROSITE" id="PS50076">
    <property type="entry name" value="DNAJ_2"/>
    <property type="match status" value="1"/>
</dbReference>
<dbReference type="SMART" id="SM00271">
    <property type="entry name" value="DnaJ"/>
    <property type="match status" value="1"/>
</dbReference>
<dbReference type="PRINTS" id="PR00625">
    <property type="entry name" value="JDOMAIN"/>
</dbReference>
<feature type="compositionally biased region" description="Low complexity" evidence="1">
    <location>
        <begin position="79"/>
        <end position="96"/>
    </location>
</feature>
<dbReference type="InterPro" id="IPR050817">
    <property type="entry name" value="DjlA_DnaK_co-chaperone"/>
</dbReference>
<dbReference type="PANTHER" id="PTHR24074">
    <property type="entry name" value="CO-CHAPERONE PROTEIN DJLA"/>
    <property type="match status" value="1"/>
</dbReference>
<dbReference type="InterPro" id="IPR001623">
    <property type="entry name" value="DnaJ_domain"/>
</dbReference>
<dbReference type="SUPFAM" id="SSF46565">
    <property type="entry name" value="Chaperone J-domain"/>
    <property type="match status" value="1"/>
</dbReference>
<gene>
    <name evidence="3" type="ORF">AA0113_g196</name>
</gene>
<feature type="domain" description="J" evidence="2">
    <location>
        <begin position="9"/>
        <end position="74"/>
    </location>
</feature>